<dbReference type="NCBIfam" id="TIGR00481">
    <property type="entry name" value="YbhB/YbcL family Raf kinase inhibitor-like protein"/>
    <property type="match status" value="1"/>
</dbReference>
<dbReference type="AlphaFoldDB" id="A0A2A4FSY4"/>
<dbReference type="InterPro" id="IPR005247">
    <property type="entry name" value="YbhB_YbcL/LppC-like"/>
</dbReference>
<accession>A0A2A4FSY4</accession>
<dbReference type="RefSeq" id="WP_066964966.1">
    <property type="nucleotide sequence ID" value="NZ_CP023449.1"/>
</dbReference>
<dbReference type="KEGG" id="rdi:CMV14_10400"/>
<dbReference type="InterPro" id="IPR008914">
    <property type="entry name" value="PEBP"/>
</dbReference>
<organism evidence="1 2">
    <name type="scientific">Rhizorhabdus dicambivorans</name>
    <dbReference type="NCBI Taxonomy" id="1850238"/>
    <lineage>
        <taxon>Bacteria</taxon>
        <taxon>Pseudomonadati</taxon>
        <taxon>Pseudomonadota</taxon>
        <taxon>Alphaproteobacteria</taxon>
        <taxon>Sphingomonadales</taxon>
        <taxon>Sphingomonadaceae</taxon>
        <taxon>Rhizorhabdus</taxon>
    </lineage>
</organism>
<dbReference type="SUPFAM" id="SSF49777">
    <property type="entry name" value="PEBP-like"/>
    <property type="match status" value="1"/>
</dbReference>
<reference evidence="1 2" key="1">
    <citation type="submission" date="2017-09" db="EMBL/GenBank/DDBJ databases">
        <title>The Catabolism of 3,6-Dichlorosalicylic acid is Initiated by the Cytochrome P450 Monooxygenase DsmABC in Rhizorhabdus dicambivorans Ndbn-20.</title>
        <authorList>
            <person name="Na L."/>
        </authorList>
    </citation>
    <scope>NUCLEOTIDE SEQUENCE [LARGE SCALE GENOMIC DNA]</scope>
    <source>
        <strain evidence="1 2">Ndbn-20m</strain>
    </source>
</reference>
<sequence length="208" mass="21702">MLEHLPAWLGAMLRNVRAGHSKLVIVQPELAIGDAVIDLSSPAFAYGGRLPVRFTADGEGVSPPLVWGDVPEGTVSLALIVEDPDAPALHPLVHALVWNLPAGERRLAEGAIAKDGGGAEDGRDVGRNSFFSEGWLPPDPPTGHGSHDYVFQLFALSEAIPIGANPTRSELARVIEGRVLGAGMLVGTYSRGEDKPLSSPGIVGASPA</sequence>
<dbReference type="PANTHER" id="PTHR30289">
    <property type="entry name" value="UNCHARACTERIZED PROTEIN YBCL-RELATED"/>
    <property type="match status" value="1"/>
</dbReference>
<name>A0A2A4FSY4_9SPHN</name>
<evidence type="ECO:0000313" key="2">
    <source>
        <dbReference type="Proteomes" id="UP000218934"/>
    </source>
</evidence>
<keyword evidence="2" id="KW-1185">Reference proteome</keyword>
<dbReference type="Pfam" id="PF01161">
    <property type="entry name" value="PBP"/>
    <property type="match status" value="1"/>
</dbReference>
<dbReference type="Gene3D" id="3.90.280.10">
    <property type="entry name" value="PEBP-like"/>
    <property type="match status" value="1"/>
</dbReference>
<dbReference type="OrthoDB" id="9797506at2"/>
<proteinExistence type="predicted"/>
<gene>
    <name evidence="1" type="ORF">COO09_15680</name>
</gene>
<dbReference type="EMBL" id="NWUF01000016">
    <property type="protein sequence ID" value="PCE41297.1"/>
    <property type="molecule type" value="Genomic_DNA"/>
</dbReference>
<dbReference type="Proteomes" id="UP000218934">
    <property type="component" value="Unassembled WGS sequence"/>
</dbReference>
<dbReference type="PANTHER" id="PTHR30289:SF1">
    <property type="entry name" value="PEBP (PHOSPHATIDYLETHANOLAMINE-BINDING PROTEIN) FAMILY PROTEIN"/>
    <property type="match status" value="1"/>
</dbReference>
<protein>
    <submittedName>
        <fullName evidence="1">YbhB/YbcL family Raf kinase inhibitor-like protein</fullName>
    </submittedName>
</protein>
<evidence type="ECO:0000313" key="1">
    <source>
        <dbReference type="EMBL" id="PCE41297.1"/>
    </source>
</evidence>
<dbReference type="InterPro" id="IPR036610">
    <property type="entry name" value="PEBP-like_sf"/>
</dbReference>
<comment type="caution">
    <text evidence="1">The sequence shown here is derived from an EMBL/GenBank/DDBJ whole genome shotgun (WGS) entry which is preliminary data.</text>
</comment>
<dbReference type="CDD" id="cd00865">
    <property type="entry name" value="PEBP_bact_arch"/>
    <property type="match status" value="1"/>
</dbReference>